<evidence type="ECO:0000256" key="3">
    <source>
        <dbReference type="ARBA" id="ARBA00022692"/>
    </source>
</evidence>
<evidence type="ECO:0000256" key="7">
    <source>
        <dbReference type="SAM" id="Phobius"/>
    </source>
</evidence>
<comment type="subcellular location">
    <subcellularLocation>
        <location evidence="1">Cell membrane</location>
        <topology evidence="1">Multi-pass membrane protein</topology>
    </subcellularLocation>
</comment>
<feature type="region of interest" description="Disordered" evidence="6">
    <location>
        <begin position="364"/>
        <end position="385"/>
    </location>
</feature>
<dbReference type="GO" id="GO:0043190">
    <property type="term" value="C:ATP-binding cassette (ABC) transporter complex"/>
    <property type="evidence" value="ECO:0007669"/>
    <property type="project" value="TreeGrafter"/>
</dbReference>
<dbReference type="EMBL" id="PDUD01000025">
    <property type="protein sequence ID" value="PHN04458.1"/>
    <property type="molecule type" value="Genomic_DNA"/>
</dbReference>
<comment type="caution">
    <text evidence="8">The sequence shown here is derived from an EMBL/GenBank/DDBJ whole genome shotgun (WGS) entry which is preliminary data.</text>
</comment>
<protein>
    <submittedName>
        <fullName evidence="8">Permease</fullName>
    </submittedName>
</protein>
<evidence type="ECO:0000256" key="1">
    <source>
        <dbReference type="ARBA" id="ARBA00004651"/>
    </source>
</evidence>
<dbReference type="InterPro" id="IPR005495">
    <property type="entry name" value="LptG/LptF_permease"/>
</dbReference>
<dbReference type="GO" id="GO:0015920">
    <property type="term" value="P:lipopolysaccharide transport"/>
    <property type="evidence" value="ECO:0007669"/>
    <property type="project" value="TreeGrafter"/>
</dbReference>
<feature type="compositionally biased region" description="Polar residues" evidence="6">
    <location>
        <begin position="364"/>
        <end position="373"/>
    </location>
</feature>
<feature type="transmembrane region" description="Helical" evidence="7">
    <location>
        <begin position="99"/>
        <end position="116"/>
    </location>
</feature>
<keyword evidence="2" id="KW-1003">Cell membrane</keyword>
<evidence type="ECO:0000313" key="9">
    <source>
        <dbReference type="Proteomes" id="UP000223913"/>
    </source>
</evidence>
<name>A0A2D0N7T4_FLAN2</name>
<organism evidence="8 9">
    <name type="scientific">Flavilitoribacter nigricans (strain ATCC 23147 / DSM 23189 / NBRC 102662 / NCIMB 1420 / SS-2)</name>
    <name type="common">Lewinella nigricans</name>
    <dbReference type="NCBI Taxonomy" id="1122177"/>
    <lineage>
        <taxon>Bacteria</taxon>
        <taxon>Pseudomonadati</taxon>
        <taxon>Bacteroidota</taxon>
        <taxon>Saprospiria</taxon>
        <taxon>Saprospirales</taxon>
        <taxon>Lewinellaceae</taxon>
        <taxon>Flavilitoribacter</taxon>
    </lineage>
</organism>
<dbReference type="AlphaFoldDB" id="A0A2D0N7T4"/>
<dbReference type="PANTHER" id="PTHR33529:SF6">
    <property type="entry name" value="YJGP_YJGQ FAMILY PERMEASE"/>
    <property type="match status" value="1"/>
</dbReference>
<proteinExistence type="predicted"/>
<feature type="transmembrane region" description="Helical" evidence="7">
    <location>
        <begin position="12"/>
        <end position="33"/>
    </location>
</feature>
<sequence>MKKLDRLMISTFIGPFIVTFAIAMFVLLMQILWLYIDDIAGKGLGFFILVELIAYKCVGLIPMALPLAILISSVMVLGGMAEHYELSSFKSAGTRLLRVMRPLIIFAFCCTIFSYLCSNNLIPVANLKFGSRMYDIQRQKPALRLDAGVFNDDFDNFAIHIGRKGTNDRSIEDVIMYDHSEASRGLLTEITAESGEMFASEDGRYFVMHLRNGHQYIETAPTSVRGGGSHFPFVRTNYKTWTKIFDLSEFQLARTNEELFKQNRNMLSSGQLQVAIDSIELKIIQRQKSLSNQVASYFSFMATDSTFLTESAEEEDMIKAREDSLMGIRDSFMTTIDTPALDTITVNPQDEVDTAALEEEVQETFDTSSTVDASETDQPKIDPTRLDRPKKLITQAKVIKKTERKGLSKKVVELFEDIDTTAAFQTVIDMVSQRDRAEFYSKSRSAARGIQSQAESAIRTLDGMRESKVKHIYELHTKYSMAVVCMIFIFIGAPMGAIVRKGGFGYPILVSIIFFMLFVILTIFCRKIAETFVLPAALAGWVPCAILFPIGIVLTRKAMNDSKLVNMDRYSAFFRKIFKKRENKS</sequence>
<dbReference type="OrthoDB" id="1096108at2"/>
<dbReference type="Proteomes" id="UP000223913">
    <property type="component" value="Unassembled WGS sequence"/>
</dbReference>
<keyword evidence="3 7" id="KW-0812">Transmembrane</keyword>
<evidence type="ECO:0000256" key="6">
    <source>
        <dbReference type="SAM" id="MobiDB-lite"/>
    </source>
</evidence>
<dbReference type="PANTHER" id="PTHR33529">
    <property type="entry name" value="SLR0882 PROTEIN-RELATED"/>
    <property type="match status" value="1"/>
</dbReference>
<keyword evidence="9" id="KW-1185">Reference proteome</keyword>
<evidence type="ECO:0000256" key="2">
    <source>
        <dbReference type="ARBA" id="ARBA00022475"/>
    </source>
</evidence>
<gene>
    <name evidence="8" type="ORF">CRP01_20840</name>
</gene>
<dbReference type="RefSeq" id="WP_099152031.1">
    <property type="nucleotide sequence ID" value="NZ_PDUD01000025.1"/>
</dbReference>
<evidence type="ECO:0000256" key="5">
    <source>
        <dbReference type="ARBA" id="ARBA00023136"/>
    </source>
</evidence>
<evidence type="ECO:0000256" key="4">
    <source>
        <dbReference type="ARBA" id="ARBA00022989"/>
    </source>
</evidence>
<feature type="transmembrane region" description="Helical" evidence="7">
    <location>
        <begin position="53"/>
        <end position="78"/>
    </location>
</feature>
<keyword evidence="4 7" id="KW-1133">Transmembrane helix</keyword>
<reference evidence="8 9" key="1">
    <citation type="submission" date="2017-10" db="EMBL/GenBank/DDBJ databases">
        <title>The draft genome sequence of Lewinella nigricans NBRC 102662.</title>
        <authorList>
            <person name="Wang K."/>
        </authorList>
    </citation>
    <scope>NUCLEOTIDE SEQUENCE [LARGE SCALE GENOMIC DNA]</scope>
    <source>
        <strain evidence="8 9">NBRC 102662</strain>
    </source>
</reference>
<feature type="transmembrane region" description="Helical" evidence="7">
    <location>
        <begin position="479"/>
        <end position="499"/>
    </location>
</feature>
<keyword evidence="5 7" id="KW-0472">Membrane</keyword>
<feature type="transmembrane region" description="Helical" evidence="7">
    <location>
        <begin position="536"/>
        <end position="554"/>
    </location>
</feature>
<evidence type="ECO:0000313" key="8">
    <source>
        <dbReference type="EMBL" id="PHN04458.1"/>
    </source>
</evidence>
<feature type="transmembrane region" description="Helical" evidence="7">
    <location>
        <begin position="506"/>
        <end position="524"/>
    </location>
</feature>
<accession>A0A2D0N7T4</accession>
<dbReference type="Pfam" id="PF03739">
    <property type="entry name" value="LptF_LptG"/>
    <property type="match status" value="2"/>
</dbReference>